<dbReference type="GO" id="GO:0046872">
    <property type="term" value="F:metal ion binding"/>
    <property type="evidence" value="ECO:0007669"/>
    <property type="project" value="UniProtKB-KW"/>
</dbReference>
<dbReference type="GO" id="GO:0015941">
    <property type="term" value="P:pantothenate catabolic process"/>
    <property type="evidence" value="ECO:0007669"/>
    <property type="project" value="InterPro"/>
</dbReference>
<keyword evidence="1" id="KW-0511">Multifunctional enzyme</keyword>
<comment type="cofactor">
    <cofactor evidence="1">
        <name>Mg(2+)</name>
        <dbReference type="ChEBI" id="CHEBI:18420"/>
    </cofactor>
</comment>
<comment type="catalytic activity">
    <reaction evidence="1">
        <text>N-[(R)-4-phosphopantothenoyl]-L-cysteine + H(+) = (R)-4'-phosphopantetheine + CO2</text>
        <dbReference type="Rhea" id="RHEA:16793"/>
        <dbReference type="ChEBI" id="CHEBI:15378"/>
        <dbReference type="ChEBI" id="CHEBI:16526"/>
        <dbReference type="ChEBI" id="CHEBI:59458"/>
        <dbReference type="ChEBI" id="CHEBI:61723"/>
        <dbReference type="EC" id="4.1.1.36"/>
    </reaction>
</comment>
<dbReference type="InterPro" id="IPR005252">
    <property type="entry name" value="CoaBC"/>
</dbReference>
<dbReference type="InterPro" id="IPR007085">
    <property type="entry name" value="DNA/pantothenate-metab_flavo_C"/>
</dbReference>
<keyword evidence="1" id="KW-0210">Decarboxylase</keyword>
<dbReference type="AlphaFoldDB" id="B5I9U4"/>
<feature type="domain" description="Flavoprotein" evidence="2">
    <location>
        <begin position="18"/>
        <end position="172"/>
    </location>
</feature>
<keyword evidence="1" id="KW-0479">Metal-binding</keyword>
<dbReference type="EC" id="4.1.1.36" evidence="1"/>
<dbReference type="KEGG" id="abi:Aboo_0614"/>
<dbReference type="OrthoDB" id="10536at2157"/>
<dbReference type="GeneID" id="8827559"/>
<keyword evidence="1" id="KW-0288">FMN</keyword>
<dbReference type="eggNOG" id="arCOG01704">
    <property type="taxonomic scope" value="Archaea"/>
</dbReference>
<dbReference type="GO" id="GO:0015937">
    <property type="term" value="P:coenzyme A biosynthetic process"/>
    <property type="evidence" value="ECO:0007669"/>
    <property type="project" value="UniProtKB-UniRule"/>
</dbReference>
<keyword evidence="1 4" id="KW-0436">Ligase</keyword>
<dbReference type="GO" id="GO:0004632">
    <property type="term" value="F:phosphopantothenate--cysteine ligase activity"/>
    <property type="evidence" value="ECO:0007669"/>
    <property type="project" value="UniProtKB-UniRule"/>
</dbReference>
<evidence type="ECO:0000313" key="5">
    <source>
        <dbReference type="Proteomes" id="UP000001400"/>
    </source>
</evidence>
<dbReference type="GO" id="GO:0071513">
    <property type="term" value="C:phosphopantothenoylcysteine decarboxylase complex"/>
    <property type="evidence" value="ECO:0007669"/>
    <property type="project" value="TreeGrafter"/>
</dbReference>
<dbReference type="HAMAP" id="MF_02225">
    <property type="entry name" value="CoaBC"/>
    <property type="match status" value="1"/>
</dbReference>
<keyword evidence="5" id="KW-1185">Reference proteome</keyword>
<comment type="caution">
    <text evidence="1">Lacks conserved residue(s) required for the propagation of feature annotation.</text>
</comment>
<dbReference type="SUPFAM" id="SSF102645">
    <property type="entry name" value="CoaB-like"/>
    <property type="match status" value="1"/>
</dbReference>
<comment type="cofactor">
    <cofactor evidence="1">
        <name>FMN</name>
        <dbReference type="ChEBI" id="CHEBI:58210"/>
    </cofactor>
    <text evidence="1">Binds 1 FMN per subunit.</text>
</comment>
<dbReference type="Gene3D" id="3.40.50.10300">
    <property type="entry name" value="CoaB-like"/>
    <property type="match status" value="1"/>
</dbReference>
<evidence type="ECO:0000313" key="4">
    <source>
        <dbReference type="EMBL" id="ADD08425.1"/>
    </source>
</evidence>
<dbReference type="Pfam" id="PF04127">
    <property type="entry name" value="DFP"/>
    <property type="match status" value="1"/>
</dbReference>
<feature type="binding site" evidence="1">
    <location>
        <position position="282"/>
    </location>
    <ligand>
        <name>CTP</name>
        <dbReference type="ChEBI" id="CHEBI:37563"/>
    </ligand>
</feature>
<dbReference type="InterPro" id="IPR035929">
    <property type="entry name" value="CoaB-like_sf"/>
</dbReference>
<feature type="binding site" evidence="1">
    <location>
        <position position="273"/>
    </location>
    <ligand>
        <name>CTP</name>
        <dbReference type="ChEBI" id="CHEBI:37563"/>
    </ligand>
</feature>
<dbReference type="InterPro" id="IPR036551">
    <property type="entry name" value="Flavin_trans-like"/>
</dbReference>
<comment type="catalytic activity">
    <reaction evidence="1">
        <text>(R)-4'-phosphopantothenate + L-cysteine + CTP = N-[(R)-4-phosphopantothenoyl]-L-cysteine + CMP + diphosphate + H(+)</text>
        <dbReference type="Rhea" id="RHEA:19397"/>
        <dbReference type="ChEBI" id="CHEBI:10986"/>
        <dbReference type="ChEBI" id="CHEBI:15378"/>
        <dbReference type="ChEBI" id="CHEBI:33019"/>
        <dbReference type="ChEBI" id="CHEBI:35235"/>
        <dbReference type="ChEBI" id="CHEBI:37563"/>
        <dbReference type="ChEBI" id="CHEBI:59458"/>
        <dbReference type="ChEBI" id="CHEBI:60377"/>
        <dbReference type="EC" id="6.3.2.5"/>
    </reaction>
</comment>
<accession>B5I9U4</accession>
<evidence type="ECO:0000256" key="1">
    <source>
        <dbReference type="HAMAP-Rule" id="MF_02225"/>
    </source>
</evidence>
<name>B5I9U4_ACIB4</name>
<dbReference type="PANTHER" id="PTHR14359">
    <property type="entry name" value="HOMO-OLIGOMERIC FLAVIN CONTAINING CYS DECARBOXYLASE FAMILY"/>
    <property type="match status" value="1"/>
</dbReference>
<dbReference type="SUPFAM" id="SSF52507">
    <property type="entry name" value="Homo-oligomeric flavin-containing Cys decarboxylases, HFCD"/>
    <property type="match status" value="1"/>
</dbReference>
<evidence type="ECO:0000259" key="2">
    <source>
        <dbReference type="Pfam" id="PF02441"/>
    </source>
</evidence>
<protein>
    <recommendedName>
        <fullName evidence="1">Coenzyme A biosynthesis bifunctional protein CoaBC</fullName>
    </recommendedName>
    <alternativeName>
        <fullName evidence="1">DNA/pantothenate metabolism flavoprotein</fullName>
    </alternativeName>
    <alternativeName>
        <fullName evidence="1">Phosphopantothenoylcysteine synthetase/decarboxylase</fullName>
        <shortName evidence="1">PPCS-PPCDC</shortName>
    </alternativeName>
    <domain>
        <recommendedName>
            <fullName evidence="1">Phosphopantothenoylcysteine decarboxylase</fullName>
            <shortName evidence="1">PPC decarboxylase</shortName>
            <shortName evidence="1">PPC-DC</shortName>
            <ecNumber evidence="1">4.1.1.36</ecNumber>
        </recommendedName>
        <alternativeName>
            <fullName evidence="1">CoaC</fullName>
        </alternativeName>
    </domain>
    <domain>
        <recommendedName>
            <fullName evidence="1">Phosphopantothenate--cysteine ligase</fullName>
            <ecNumber evidence="1">6.3.2.5</ecNumber>
        </recommendedName>
        <alternativeName>
            <fullName evidence="1">CoaB</fullName>
        </alternativeName>
        <alternativeName>
            <fullName evidence="1">Phosphopantothenoylcysteine synthetase</fullName>
            <shortName evidence="1">PPC synthetase</shortName>
            <shortName evidence="1">PPC-S</shortName>
        </alternativeName>
    </domain>
</protein>
<comment type="function">
    <text evidence="1">Catalyzes two sequential steps in the biosynthesis of coenzyme A. In the first step cysteine is conjugated to 4'-phosphopantothenate to form 4-phosphopantothenoylcysteine. In the second step the latter compound is decarboxylated to form 4'-phosphopantotheine.</text>
</comment>
<reference evidence="4" key="1">
    <citation type="submission" date="2010-02" db="EMBL/GenBank/DDBJ databases">
        <title>Complete sequence of Aciduliprofundum boonei T469.</title>
        <authorList>
            <consortium name="US DOE Joint Genome Institute"/>
            <person name="Lucas S."/>
            <person name="Copeland A."/>
            <person name="Lapidus A."/>
            <person name="Cheng J.-F."/>
            <person name="Bruce D."/>
            <person name="Goodwin L."/>
            <person name="Pitluck S."/>
            <person name="Saunders E."/>
            <person name="Detter J.C."/>
            <person name="Han C."/>
            <person name="Tapia R."/>
            <person name="Land M."/>
            <person name="Hauser L."/>
            <person name="Kyrpides N."/>
            <person name="Mikhailova N."/>
            <person name="Flores G."/>
            <person name="Reysenbach A.-L."/>
            <person name="Woyke T."/>
        </authorList>
    </citation>
    <scope>NUCLEOTIDE SEQUENCE</scope>
    <source>
        <strain evidence="4">T469</strain>
    </source>
</reference>
<proteinExistence type="inferred from homology"/>
<dbReference type="PANTHER" id="PTHR14359:SF6">
    <property type="entry name" value="PHOSPHOPANTOTHENOYLCYSTEINE DECARBOXYLASE"/>
    <property type="match status" value="1"/>
</dbReference>
<feature type="binding site" evidence="1">
    <location>
        <position position="315"/>
    </location>
    <ligand>
        <name>CTP</name>
        <dbReference type="ChEBI" id="CHEBI:37563"/>
    </ligand>
</feature>
<sequence>MHPSESIKCEKSDLLKDKKLALCVTGSIAAVESVKLARELIRHGADVYPYMTDSALKFVGKDALLFATGKEPITELTGKDEHLYDFDAILVAPATADIISKAACGIADDAVSTLIFANLEKCIFVPSMDSRMYNNEILKENIEKLKKFAMFIEPKMEEGKAKLPSNDLIVARVMNYLRRDLKDKKVLVIGGAGYERFDEFRIITNLATGKMGIEIARFAYYYGASVNLLIGLHSVDIPEYIEYEEFGGIDNLMQKIENMKGYDAIIVPAALPDFKPEKREGKVKSLGDFNAIEFEENPKFLKRLRREYKGFLIGFKAESKISKEELIRRAKERMEEYELDMIVANLIEDVDRDSTKAIIIFSDGEFEEFAGKKEDLAKRIVEIMAESL</sequence>
<dbReference type="UniPathway" id="UPA00241"/>
<feature type="domain" description="DNA/pantothenate metabolism flavoprotein C-terminal" evidence="3">
    <location>
        <begin position="181"/>
        <end position="386"/>
    </location>
</feature>
<keyword evidence="1" id="KW-0456">Lyase</keyword>
<evidence type="ECO:0000259" key="3">
    <source>
        <dbReference type="Pfam" id="PF04127"/>
    </source>
</evidence>
<keyword evidence="1" id="KW-0285">Flavoprotein</keyword>
<comment type="similarity">
    <text evidence="1">In the N-terminal section; belongs to the HFCD (homo-oligomeric flavin containing Cys decarboxylase) superfamily.</text>
</comment>
<dbReference type="GO" id="GO:0004633">
    <property type="term" value="F:phosphopantothenoylcysteine decarboxylase activity"/>
    <property type="evidence" value="ECO:0007669"/>
    <property type="project" value="UniProtKB-UniRule"/>
</dbReference>
<dbReference type="RefSeq" id="WP_008082741.1">
    <property type="nucleotide sequence ID" value="NC_013926.1"/>
</dbReference>
<dbReference type="InterPro" id="IPR003382">
    <property type="entry name" value="Flavoprotein"/>
</dbReference>
<keyword evidence="1" id="KW-0460">Magnesium</keyword>
<dbReference type="STRING" id="439481.Aboo_0614"/>
<dbReference type="Gene3D" id="3.40.50.1950">
    <property type="entry name" value="Flavin prenyltransferase-like"/>
    <property type="match status" value="1"/>
</dbReference>
<dbReference type="GO" id="GO:0010181">
    <property type="term" value="F:FMN binding"/>
    <property type="evidence" value="ECO:0007669"/>
    <property type="project" value="UniProtKB-UniRule"/>
</dbReference>
<gene>
    <name evidence="1" type="primary">coaBC</name>
    <name evidence="4" type="ordered locus">Aboo_0614</name>
</gene>
<dbReference type="NCBIfam" id="TIGR00521">
    <property type="entry name" value="coaBC_dfp"/>
    <property type="match status" value="1"/>
</dbReference>
<dbReference type="Pfam" id="PF02441">
    <property type="entry name" value="Flavoprotein"/>
    <property type="match status" value="1"/>
</dbReference>
<feature type="region of interest" description="Phosphopantothenate--cysteine ligase" evidence="1">
    <location>
        <begin position="186"/>
        <end position="388"/>
    </location>
</feature>
<dbReference type="EMBL" id="CP001941">
    <property type="protein sequence ID" value="ADD08425.1"/>
    <property type="molecule type" value="Genomic_DNA"/>
</dbReference>
<feature type="region of interest" description="Phosphopantothenoylcysteine decarboxylase" evidence="1">
    <location>
        <begin position="1"/>
        <end position="185"/>
    </location>
</feature>
<comment type="similarity">
    <text evidence="1">In the C-terminal section; belongs to the PPC synthetase family.</text>
</comment>
<dbReference type="HOGENOM" id="CLU_033319_0_3_2"/>
<organism evidence="4 5">
    <name type="scientific">Aciduliprofundum boonei (strain DSM 19572 / T469)</name>
    <dbReference type="NCBI Taxonomy" id="439481"/>
    <lineage>
        <taxon>Archaea</taxon>
        <taxon>Methanobacteriati</taxon>
        <taxon>Thermoplasmatota</taxon>
        <taxon>DHVE2 group</taxon>
        <taxon>Candidatus Aciduliprofundum</taxon>
    </lineage>
</organism>
<comment type="pathway">
    <text evidence="1">Cofactor biosynthesis; coenzyme A biosynthesis.</text>
</comment>
<dbReference type="Proteomes" id="UP000001400">
    <property type="component" value="Chromosome"/>
</dbReference>
<dbReference type="EC" id="6.3.2.5" evidence="1"/>